<feature type="compositionally biased region" description="Basic residues" evidence="5">
    <location>
        <begin position="168"/>
        <end position="177"/>
    </location>
</feature>
<proteinExistence type="inferred from homology"/>
<evidence type="ECO:0000313" key="7">
    <source>
        <dbReference type="Proteomes" id="UP000248724"/>
    </source>
</evidence>
<feature type="region of interest" description="Disordered" evidence="5">
    <location>
        <begin position="155"/>
        <end position="177"/>
    </location>
</feature>
<comment type="similarity">
    <text evidence="4">Belongs to the GbsR family.</text>
</comment>
<evidence type="ECO:0000256" key="1">
    <source>
        <dbReference type="ARBA" id="ARBA00023015"/>
    </source>
</evidence>
<comment type="caution">
    <text evidence="6">The sequence shown here is derived from an EMBL/GenBank/DDBJ whole genome shotgun (WGS) entry which is preliminary data.</text>
</comment>
<keyword evidence="1 4" id="KW-0805">Transcription regulation</keyword>
<name>A0A2W6AUY2_9BACT</name>
<dbReference type="Gene3D" id="1.10.10.10">
    <property type="entry name" value="Winged helix-like DNA-binding domain superfamily/Winged helix DNA-binding domain"/>
    <property type="match status" value="1"/>
</dbReference>
<organism evidence="6 7">
    <name type="scientific">Candidatus Aeolococcus gillhamiae</name>
    <dbReference type="NCBI Taxonomy" id="3127015"/>
    <lineage>
        <taxon>Bacteria</taxon>
        <taxon>Bacillati</taxon>
        <taxon>Candidatus Dormiibacterota</taxon>
        <taxon>Candidatus Dormibacteria</taxon>
        <taxon>Candidatus Aeolococcales</taxon>
        <taxon>Candidatus Aeolococcaceae</taxon>
        <taxon>Candidatus Aeolococcus</taxon>
    </lineage>
</organism>
<evidence type="ECO:0000256" key="4">
    <source>
        <dbReference type="PIRNR" id="PIRNR006707"/>
    </source>
</evidence>
<evidence type="ECO:0000256" key="3">
    <source>
        <dbReference type="ARBA" id="ARBA00023163"/>
    </source>
</evidence>
<protein>
    <recommendedName>
        <fullName evidence="4">HTH-type transcriptional regulator</fullName>
    </recommendedName>
</protein>
<dbReference type="PANTHER" id="PTHR38465:SF1">
    <property type="entry name" value="HTH-TYPE TRANSCRIPTIONAL REGULATOR MJ1563-RELATED"/>
    <property type="match status" value="1"/>
</dbReference>
<dbReference type="EMBL" id="QHBU01000102">
    <property type="protein sequence ID" value="PZR81641.1"/>
    <property type="molecule type" value="Genomic_DNA"/>
</dbReference>
<sequence length="177" mass="20068">MDRVTGIFVEGMGASSATSGILTQLQGRIFGLLYLKDQPLSLDDITDELQQSKSNVSVQIRGLLEWHLVRQVRIVGSRRDHYVAATDFWRVMQEIVERRFRWNLRQVLASTDETERALTSRPGAGRDAFVRERLAALRAYFIAVDTMLEALSHGEATTSDPMRETAAPRHRGARRAR</sequence>
<dbReference type="InterPro" id="IPR052362">
    <property type="entry name" value="HTH-GbsR_regulator"/>
</dbReference>
<evidence type="ECO:0000256" key="5">
    <source>
        <dbReference type="SAM" id="MobiDB-lite"/>
    </source>
</evidence>
<dbReference type="PANTHER" id="PTHR38465">
    <property type="entry name" value="HTH-TYPE TRANSCRIPTIONAL REGULATOR MJ1563-RELATED"/>
    <property type="match status" value="1"/>
</dbReference>
<dbReference type="InterPro" id="IPR011991">
    <property type="entry name" value="ArsR-like_HTH"/>
</dbReference>
<dbReference type="Proteomes" id="UP000248724">
    <property type="component" value="Unassembled WGS sequence"/>
</dbReference>
<dbReference type="InterPro" id="IPR036390">
    <property type="entry name" value="WH_DNA-bd_sf"/>
</dbReference>
<dbReference type="GO" id="GO:0003677">
    <property type="term" value="F:DNA binding"/>
    <property type="evidence" value="ECO:0007669"/>
    <property type="project" value="UniProtKB-UniRule"/>
</dbReference>
<keyword evidence="2 4" id="KW-0238">DNA-binding</keyword>
<evidence type="ECO:0000313" key="6">
    <source>
        <dbReference type="EMBL" id="PZR81641.1"/>
    </source>
</evidence>
<dbReference type="AlphaFoldDB" id="A0A2W6AUY2"/>
<accession>A0A2W6AUY2</accession>
<dbReference type="InterPro" id="IPR036388">
    <property type="entry name" value="WH-like_DNA-bd_sf"/>
</dbReference>
<dbReference type="CDD" id="cd00090">
    <property type="entry name" value="HTH_ARSR"/>
    <property type="match status" value="1"/>
</dbReference>
<gene>
    <name evidence="6" type="ORF">DLM65_05475</name>
</gene>
<dbReference type="InterPro" id="IPR026282">
    <property type="entry name" value="MJ1563"/>
</dbReference>
<dbReference type="SUPFAM" id="SSF46785">
    <property type="entry name" value="Winged helix' DNA-binding domain"/>
    <property type="match status" value="1"/>
</dbReference>
<dbReference type="PIRSF" id="PIRSF006707">
    <property type="entry name" value="MJ1563"/>
    <property type="match status" value="1"/>
</dbReference>
<keyword evidence="3 4" id="KW-0804">Transcription</keyword>
<reference evidence="6 7" key="1">
    <citation type="journal article" date="2017" name="Nature">
        <title>Atmospheric trace gases support primary production in Antarctic desert surface soil.</title>
        <authorList>
            <person name="Ji M."/>
            <person name="Greening C."/>
            <person name="Vanwonterghem I."/>
            <person name="Carere C.R."/>
            <person name="Bay S.K."/>
            <person name="Steen J.A."/>
            <person name="Montgomery K."/>
            <person name="Lines T."/>
            <person name="Beardall J."/>
            <person name="van Dorst J."/>
            <person name="Snape I."/>
            <person name="Stott M.B."/>
            <person name="Hugenholtz P."/>
            <person name="Ferrari B.C."/>
        </authorList>
    </citation>
    <scope>NUCLEOTIDE SEQUENCE [LARGE SCALE GENOMIC DNA]</scope>
    <source>
        <strain evidence="6">RRmetagenome_bin12</strain>
    </source>
</reference>
<evidence type="ECO:0000256" key="2">
    <source>
        <dbReference type="ARBA" id="ARBA00023125"/>
    </source>
</evidence>